<sequence length="76" mass="8466">MAVTEEDWCSGDEGSDEEYEESSSLDGEVGATCGSQGRLKKLVNKGRWNKEEDEVSKEEEEEEEEEDVCVCVWVGG</sequence>
<evidence type="ECO:0000313" key="3">
    <source>
        <dbReference type="Proteomes" id="UP000324222"/>
    </source>
</evidence>
<protein>
    <submittedName>
        <fullName evidence="2">Uncharacterized protein</fullName>
    </submittedName>
</protein>
<feature type="region of interest" description="Disordered" evidence="1">
    <location>
        <begin position="1"/>
        <end position="31"/>
    </location>
</feature>
<accession>A0A5B7JUX6</accession>
<evidence type="ECO:0000256" key="1">
    <source>
        <dbReference type="SAM" id="MobiDB-lite"/>
    </source>
</evidence>
<dbReference type="Proteomes" id="UP000324222">
    <property type="component" value="Unassembled WGS sequence"/>
</dbReference>
<proteinExistence type="predicted"/>
<comment type="caution">
    <text evidence="2">The sequence shown here is derived from an EMBL/GenBank/DDBJ whole genome shotgun (WGS) entry which is preliminary data.</text>
</comment>
<gene>
    <name evidence="2" type="ORF">E2C01_093712</name>
</gene>
<dbReference type="AlphaFoldDB" id="A0A5B7JUX6"/>
<evidence type="ECO:0000313" key="2">
    <source>
        <dbReference type="EMBL" id="MPC98345.1"/>
    </source>
</evidence>
<name>A0A5B7JUX6_PORTR</name>
<organism evidence="2 3">
    <name type="scientific">Portunus trituberculatus</name>
    <name type="common">Swimming crab</name>
    <name type="synonym">Neptunus trituberculatus</name>
    <dbReference type="NCBI Taxonomy" id="210409"/>
    <lineage>
        <taxon>Eukaryota</taxon>
        <taxon>Metazoa</taxon>
        <taxon>Ecdysozoa</taxon>
        <taxon>Arthropoda</taxon>
        <taxon>Crustacea</taxon>
        <taxon>Multicrustacea</taxon>
        <taxon>Malacostraca</taxon>
        <taxon>Eumalacostraca</taxon>
        <taxon>Eucarida</taxon>
        <taxon>Decapoda</taxon>
        <taxon>Pleocyemata</taxon>
        <taxon>Brachyura</taxon>
        <taxon>Eubrachyura</taxon>
        <taxon>Portunoidea</taxon>
        <taxon>Portunidae</taxon>
        <taxon>Portuninae</taxon>
        <taxon>Portunus</taxon>
    </lineage>
</organism>
<dbReference type="EMBL" id="VSRR010113680">
    <property type="protein sequence ID" value="MPC98345.1"/>
    <property type="molecule type" value="Genomic_DNA"/>
</dbReference>
<keyword evidence="3" id="KW-1185">Reference proteome</keyword>
<reference evidence="2 3" key="1">
    <citation type="submission" date="2019-05" db="EMBL/GenBank/DDBJ databases">
        <title>Another draft genome of Portunus trituberculatus and its Hox gene families provides insights of decapod evolution.</title>
        <authorList>
            <person name="Jeong J.-H."/>
            <person name="Song I."/>
            <person name="Kim S."/>
            <person name="Choi T."/>
            <person name="Kim D."/>
            <person name="Ryu S."/>
            <person name="Kim W."/>
        </authorList>
    </citation>
    <scope>NUCLEOTIDE SEQUENCE [LARGE SCALE GENOMIC DNA]</scope>
    <source>
        <tissue evidence="2">Muscle</tissue>
    </source>
</reference>
<feature type="compositionally biased region" description="Acidic residues" evidence="1">
    <location>
        <begin position="1"/>
        <end position="23"/>
    </location>
</feature>